<dbReference type="PATRIC" id="fig|1202724.3.peg.3455"/>
<protein>
    <submittedName>
        <fullName evidence="1">Uncharacterized protein</fullName>
    </submittedName>
</protein>
<organism evidence="1 2">
    <name type="scientific">Flavobacterium akiainvivens</name>
    <dbReference type="NCBI Taxonomy" id="1202724"/>
    <lineage>
        <taxon>Bacteria</taxon>
        <taxon>Pseudomonadati</taxon>
        <taxon>Bacteroidota</taxon>
        <taxon>Flavobacteriia</taxon>
        <taxon>Flavobacteriales</taxon>
        <taxon>Flavobacteriaceae</taxon>
        <taxon>Flavobacterium</taxon>
    </lineage>
</organism>
<comment type="caution">
    <text evidence="1">The sequence shown here is derived from an EMBL/GenBank/DDBJ whole genome shotgun (WGS) entry which is preliminary data.</text>
</comment>
<evidence type="ECO:0000313" key="1">
    <source>
        <dbReference type="EMBL" id="KOS07491.1"/>
    </source>
</evidence>
<dbReference type="EMBL" id="LIYD01000005">
    <property type="protein sequence ID" value="KOS07491.1"/>
    <property type="molecule type" value="Genomic_DNA"/>
</dbReference>
<keyword evidence="2" id="KW-1185">Reference proteome</keyword>
<dbReference type="STRING" id="1202724.AM493_16640"/>
<dbReference type="AlphaFoldDB" id="A0A0M8MJH7"/>
<reference evidence="1 2" key="1">
    <citation type="submission" date="2015-08" db="EMBL/GenBank/DDBJ databases">
        <title>Whole genome sequence of Flavobacterium akiainvivens IK-1T, from decaying Wikstroemia oahuensis, an endemic Hawaiian shrub.</title>
        <authorList>
            <person name="Wan X."/>
            <person name="Hou S."/>
            <person name="Saito J."/>
            <person name="Donachie S."/>
        </authorList>
    </citation>
    <scope>NUCLEOTIDE SEQUENCE [LARGE SCALE GENOMIC DNA]</scope>
    <source>
        <strain evidence="1 2">IK-1</strain>
    </source>
</reference>
<name>A0A0M8MJH7_9FLAO</name>
<dbReference type="Proteomes" id="UP000037755">
    <property type="component" value="Unassembled WGS sequence"/>
</dbReference>
<dbReference type="OrthoDB" id="1191002at2"/>
<proteinExistence type="predicted"/>
<evidence type="ECO:0000313" key="2">
    <source>
        <dbReference type="Proteomes" id="UP000037755"/>
    </source>
</evidence>
<sequence>MKKLILLLFGLQLTSCQYFEKQVPDEDALLQERLKEIDWNKVSSYPSFPECDAITDKNLRKECFFSTLTRLVQEKLGADTVALLAPQIDTINLKVTILADASMKFEPQFPVDTTINTTQIDSILKVKLVDFPQVEPAQKEGVPVTSQFILPVILDVQGD</sequence>
<accession>A0A0M8MJH7</accession>
<gene>
    <name evidence="1" type="ORF">AM493_16640</name>
</gene>
<dbReference type="RefSeq" id="WP_054409154.1">
    <property type="nucleotide sequence ID" value="NZ_FOYA01000011.1"/>
</dbReference>